<evidence type="ECO:0000313" key="2">
    <source>
        <dbReference type="Proteomes" id="UP001152300"/>
    </source>
</evidence>
<dbReference type="Proteomes" id="UP001152300">
    <property type="component" value="Unassembled WGS sequence"/>
</dbReference>
<reference evidence="1" key="1">
    <citation type="submission" date="2022-11" db="EMBL/GenBank/DDBJ databases">
        <title>Genome Resource of Sclerotinia nivalis Strain SnTB1, a Plant Pathogen Isolated from American Ginseng.</title>
        <authorList>
            <person name="Fan S."/>
        </authorList>
    </citation>
    <scope>NUCLEOTIDE SEQUENCE</scope>
    <source>
        <strain evidence="1">SnTB1</strain>
    </source>
</reference>
<evidence type="ECO:0000313" key="1">
    <source>
        <dbReference type="EMBL" id="KAJ8063056.1"/>
    </source>
</evidence>
<name>A0A9X0AHU4_9HELO</name>
<comment type="caution">
    <text evidence="1">The sequence shown here is derived from an EMBL/GenBank/DDBJ whole genome shotgun (WGS) entry which is preliminary data.</text>
</comment>
<proteinExistence type="predicted"/>
<accession>A0A9X0AHU4</accession>
<dbReference type="AlphaFoldDB" id="A0A9X0AHU4"/>
<protein>
    <submittedName>
        <fullName evidence="1">Uncharacterized protein</fullName>
    </submittedName>
</protein>
<organism evidence="1 2">
    <name type="scientific">Sclerotinia nivalis</name>
    <dbReference type="NCBI Taxonomy" id="352851"/>
    <lineage>
        <taxon>Eukaryota</taxon>
        <taxon>Fungi</taxon>
        <taxon>Dikarya</taxon>
        <taxon>Ascomycota</taxon>
        <taxon>Pezizomycotina</taxon>
        <taxon>Leotiomycetes</taxon>
        <taxon>Helotiales</taxon>
        <taxon>Sclerotiniaceae</taxon>
        <taxon>Sclerotinia</taxon>
    </lineage>
</organism>
<keyword evidence="2" id="KW-1185">Reference proteome</keyword>
<dbReference type="EMBL" id="JAPEIS010000009">
    <property type="protein sequence ID" value="KAJ8063056.1"/>
    <property type="molecule type" value="Genomic_DNA"/>
</dbReference>
<sequence>MISAVAGGGIIAPNDSHLTTIATDRASLPPNPKARVPRSVQEGLAEMREVFIT</sequence>
<gene>
    <name evidence="1" type="ORF">OCU04_008299</name>
</gene>